<evidence type="ECO:0000313" key="9">
    <source>
        <dbReference type="Proteomes" id="UP000324996"/>
    </source>
</evidence>
<reference evidence="8 9" key="1">
    <citation type="submission" date="2019-09" db="EMBL/GenBank/DDBJ databases">
        <title>NBRP : Genome information of microbial organism related human and environment.</title>
        <authorList>
            <person name="Hattori M."/>
            <person name="Oshima K."/>
            <person name="Inaba H."/>
            <person name="Suda W."/>
            <person name="Sakamoto M."/>
            <person name="Iino T."/>
            <person name="Kitahara M."/>
            <person name="Oshida Y."/>
            <person name="Iida T."/>
            <person name="Kudo T."/>
            <person name="Itoh T."/>
            <person name="Ohkuma M."/>
        </authorList>
    </citation>
    <scope>NUCLEOTIDE SEQUENCE [LARGE SCALE GENOMIC DNA]</scope>
    <source>
        <strain evidence="8 9">Q-1</strain>
    </source>
</reference>
<protein>
    <recommendedName>
        <fullName evidence="6">TVP38/TMEM64 family membrane protein</fullName>
    </recommendedName>
</protein>
<evidence type="ECO:0000256" key="1">
    <source>
        <dbReference type="ARBA" id="ARBA00004651"/>
    </source>
</evidence>
<evidence type="ECO:0000256" key="2">
    <source>
        <dbReference type="ARBA" id="ARBA00022475"/>
    </source>
</evidence>
<feature type="transmembrane region" description="Helical" evidence="6">
    <location>
        <begin position="155"/>
        <end position="176"/>
    </location>
</feature>
<feature type="transmembrane region" description="Helical" evidence="6">
    <location>
        <begin position="81"/>
        <end position="99"/>
    </location>
</feature>
<dbReference type="Gene3D" id="3.40.250.10">
    <property type="entry name" value="Rhodanese-like domain"/>
    <property type="match status" value="1"/>
</dbReference>
<dbReference type="Proteomes" id="UP000324996">
    <property type="component" value="Unassembled WGS sequence"/>
</dbReference>
<keyword evidence="2 6" id="KW-1003">Cell membrane</keyword>
<organism evidence="8 9">
    <name type="scientific">Iodidimonas nitroreducens</name>
    <dbReference type="NCBI Taxonomy" id="1236968"/>
    <lineage>
        <taxon>Bacteria</taxon>
        <taxon>Pseudomonadati</taxon>
        <taxon>Pseudomonadota</taxon>
        <taxon>Alphaproteobacteria</taxon>
        <taxon>Iodidimonadales</taxon>
        <taxon>Iodidimonadaceae</taxon>
        <taxon>Iodidimonas</taxon>
    </lineage>
</organism>
<evidence type="ECO:0000256" key="6">
    <source>
        <dbReference type="RuleBase" id="RU366058"/>
    </source>
</evidence>
<dbReference type="GO" id="GO:0005886">
    <property type="term" value="C:plasma membrane"/>
    <property type="evidence" value="ECO:0007669"/>
    <property type="project" value="UniProtKB-SubCell"/>
</dbReference>
<dbReference type="EMBL" id="BKCN01000030">
    <property type="protein sequence ID" value="GER05578.1"/>
    <property type="molecule type" value="Genomic_DNA"/>
</dbReference>
<dbReference type="InterPro" id="IPR015414">
    <property type="entry name" value="TMEM64"/>
</dbReference>
<dbReference type="AlphaFoldDB" id="A0A5A7NBU7"/>
<feature type="transmembrane region" description="Helical" evidence="6">
    <location>
        <begin position="47"/>
        <end position="69"/>
    </location>
</feature>
<proteinExistence type="inferred from homology"/>
<comment type="similarity">
    <text evidence="6">Belongs to the TVP38/TMEM64 family.</text>
</comment>
<accession>A0A5A7NBU7</accession>
<comment type="caution">
    <text evidence="8">The sequence shown here is derived from an EMBL/GenBank/DDBJ whole genome shotgun (WGS) entry which is preliminary data.</text>
</comment>
<keyword evidence="3 6" id="KW-0812">Transmembrane</keyword>
<gene>
    <name evidence="8" type="ORF">JCM17846_32600</name>
</gene>
<name>A0A5A7NBU7_9PROT</name>
<feature type="domain" description="Rhodanese" evidence="7">
    <location>
        <begin position="233"/>
        <end position="325"/>
    </location>
</feature>
<dbReference type="PANTHER" id="PTHR12677">
    <property type="entry name" value="GOLGI APPARATUS MEMBRANE PROTEIN TVP38-RELATED"/>
    <property type="match status" value="1"/>
</dbReference>
<evidence type="ECO:0000256" key="3">
    <source>
        <dbReference type="ARBA" id="ARBA00022692"/>
    </source>
</evidence>
<dbReference type="RefSeq" id="WP_042087377.1">
    <property type="nucleotide sequence ID" value="NZ_BKCN01000030.1"/>
</dbReference>
<dbReference type="SMART" id="SM00450">
    <property type="entry name" value="RHOD"/>
    <property type="match status" value="1"/>
</dbReference>
<comment type="subcellular location">
    <subcellularLocation>
        <location evidence="1 6">Cell membrane</location>
        <topology evidence="1 6">Multi-pass membrane protein</topology>
    </subcellularLocation>
</comment>
<dbReference type="CDD" id="cd00158">
    <property type="entry name" value="RHOD"/>
    <property type="match status" value="1"/>
</dbReference>
<dbReference type="InterPro" id="IPR032816">
    <property type="entry name" value="VTT_dom"/>
</dbReference>
<dbReference type="Pfam" id="PF00581">
    <property type="entry name" value="Rhodanese"/>
    <property type="match status" value="1"/>
</dbReference>
<keyword evidence="9" id="KW-1185">Reference proteome</keyword>
<evidence type="ECO:0000256" key="5">
    <source>
        <dbReference type="ARBA" id="ARBA00023136"/>
    </source>
</evidence>
<keyword evidence="4 6" id="KW-1133">Transmembrane helix</keyword>
<sequence>MKARTVIPKLLLLASVAAAITWAALNRDRLDPAALDAALSGLGVWAPIAYVCLYAVGTVVFLPGSLFALAGGALFGPVWGAAFNLVGATIGASLAFLVARSIGGDWIARKAGGQLKRLIEGVEAEGWRFVAFVRLVPLFPFNLTNYALGLTRIRFLSYVMTSLICMAPGAIAYTWLGHAGREALSGDASAIRYGLLALGLLATIAVLPRLIKRLRQGGVTWTEPAELHQQLNKGQTTLVVDVRGTDEFTGPLGHIPGALNLPVDALSRRLSEIKAEQDKPLILVCRTDKRSAAAYAMLHDAGFKNVAVLRGGMERWNALGLKVADAKDGHTKAKGN</sequence>
<keyword evidence="5 6" id="KW-0472">Membrane</keyword>
<dbReference type="SUPFAM" id="SSF52821">
    <property type="entry name" value="Rhodanese/Cell cycle control phosphatase"/>
    <property type="match status" value="1"/>
</dbReference>
<evidence type="ECO:0000256" key="4">
    <source>
        <dbReference type="ARBA" id="ARBA00022989"/>
    </source>
</evidence>
<evidence type="ECO:0000313" key="8">
    <source>
        <dbReference type="EMBL" id="GER05578.1"/>
    </source>
</evidence>
<feature type="transmembrane region" description="Helical" evidence="6">
    <location>
        <begin position="188"/>
        <end position="207"/>
    </location>
</feature>
<comment type="caution">
    <text evidence="6">Lacks conserved residue(s) required for the propagation of feature annotation.</text>
</comment>
<dbReference type="PROSITE" id="PS50206">
    <property type="entry name" value="RHODANESE_3"/>
    <property type="match status" value="1"/>
</dbReference>
<dbReference type="InterPro" id="IPR036873">
    <property type="entry name" value="Rhodanese-like_dom_sf"/>
</dbReference>
<dbReference type="Pfam" id="PF09335">
    <property type="entry name" value="VTT_dom"/>
    <property type="match status" value="1"/>
</dbReference>
<dbReference type="InterPro" id="IPR001763">
    <property type="entry name" value="Rhodanese-like_dom"/>
</dbReference>
<evidence type="ECO:0000259" key="7">
    <source>
        <dbReference type="PROSITE" id="PS50206"/>
    </source>
</evidence>
<dbReference type="PANTHER" id="PTHR12677:SF59">
    <property type="entry name" value="GOLGI APPARATUS MEMBRANE PROTEIN TVP38-RELATED"/>
    <property type="match status" value="1"/>
</dbReference>